<dbReference type="Gene3D" id="1.10.510.10">
    <property type="entry name" value="Transferase(Phosphotransferase) domain 1"/>
    <property type="match status" value="1"/>
</dbReference>
<accession>A0ABR1IMF3</accession>
<feature type="region of interest" description="Disordered" evidence="1">
    <location>
        <begin position="1"/>
        <end position="35"/>
    </location>
</feature>
<dbReference type="Pfam" id="PF17667">
    <property type="entry name" value="Pkinase_fungal"/>
    <property type="match status" value="1"/>
</dbReference>
<dbReference type="PANTHER" id="PTHR38248">
    <property type="entry name" value="FUNK1 6"/>
    <property type="match status" value="1"/>
</dbReference>
<dbReference type="Proteomes" id="UP001498398">
    <property type="component" value="Unassembled WGS sequence"/>
</dbReference>
<dbReference type="InterPro" id="IPR040976">
    <property type="entry name" value="Pkinase_fungal"/>
</dbReference>
<comment type="caution">
    <text evidence="3">The sequence shown here is derived from an EMBL/GenBank/DDBJ whole genome shotgun (WGS) entry which is preliminary data.</text>
</comment>
<evidence type="ECO:0000259" key="2">
    <source>
        <dbReference type="Pfam" id="PF17667"/>
    </source>
</evidence>
<evidence type="ECO:0000256" key="1">
    <source>
        <dbReference type="SAM" id="MobiDB-lite"/>
    </source>
</evidence>
<protein>
    <recommendedName>
        <fullName evidence="2">Fungal-type protein kinase domain-containing protein</fullName>
    </recommendedName>
</protein>
<evidence type="ECO:0000313" key="3">
    <source>
        <dbReference type="EMBL" id="KAK7433978.1"/>
    </source>
</evidence>
<sequence length="777" mass="87943">MSDNEGSVIDHTEEPKTVNSTETPQRPPRMSSSTFRQGDLAAKRLALIDDLGNAAYLCRLSDFLTRYLPPLPEGVSVSDIIEKLVQDDKLTNDGFFKAFDKKPSESVNLAENRVFVKLRDVFQDIMDTTIALWPNLKQNYDFKLNPDITPGSDRNSSTKPDAYWVYTGVNELDNKEIKWYDICFPAEFKKKDHDDARDDDVRKVLLNMQQIMSLDPRRRFTYGLTVEDTKARFWFCCRGLLLATEGFDFMKDLKTVVHMFVSVAFANEAQLGWDPTIRLNEAETTKRSHRVYDIDFDGKVYTTEAILAEHSAEGLLGRGTRVWRVKEKGSPNQSKSFVLKDAWINTNDGTAQKGDDGTVRGRLSEEQIYNEIKKDIENLPDKEQALELFERHVMMPRSRAVRILQDGREQDDNTFQLLLRGCTTFLDLKKVVILNKKRQLTDPKSQSIGTSAVSLPTDSQRKLGFGAPARPARPKRHERNLYDQVATTLYDETSLMNIFKALGDTVKVLKVIHAAGWVHRDISVNNLYWSQDGFGLLSDLEYAKRKGDTVAHDDVRTGTIQFIACEVALCRYLFYLPPVKRRIPAAKLTFTHNDLHDLESVFWILLWILIYREDSANVLDGDLRKIREDDMSRIFPSTFIDRRASLNLADVQPSVSSSLAPAVDVARAIGALLMQVYTDAEKDLPGVPLLREDRFPAVHDDLLEELESYEEPTGSSGIQLAKVQLSDVGVLARAPINKKRTRDSSEAKPKSAVTSTGPPDSPTPTHKKSRKGVTGDR</sequence>
<dbReference type="PANTHER" id="PTHR38248:SF2">
    <property type="entry name" value="FUNK1 11"/>
    <property type="match status" value="1"/>
</dbReference>
<name>A0ABR1IMF3_9AGAR</name>
<evidence type="ECO:0000313" key="4">
    <source>
        <dbReference type="Proteomes" id="UP001498398"/>
    </source>
</evidence>
<gene>
    <name evidence="3" type="ORF">VKT23_020441</name>
</gene>
<dbReference type="InterPro" id="IPR011009">
    <property type="entry name" value="Kinase-like_dom_sf"/>
</dbReference>
<proteinExistence type="predicted"/>
<dbReference type="EMBL" id="JBANRG010000134">
    <property type="protein sequence ID" value="KAK7433978.1"/>
    <property type="molecule type" value="Genomic_DNA"/>
</dbReference>
<feature type="compositionally biased region" description="Polar residues" evidence="1">
    <location>
        <begin position="17"/>
        <end position="35"/>
    </location>
</feature>
<keyword evidence="4" id="KW-1185">Reference proteome</keyword>
<reference evidence="3 4" key="1">
    <citation type="submission" date="2024-01" db="EMBL/GenBank/DDBJ databases">
        <title>A draft genome for the cacao thread blight pathogen Marasmiellus scandens.</title>
        <authorList>
            <person name="Baruah I.K."/>
            <person name="Leung J."/>
            <person name="Bukari Y."/>
            <person name="Amoako-Attah I."/>
            <person name="Meinhardt L.W."/>
            <person name="Bailey B.A."/>
            <person name="Cohen S.P."/>
        </authorList>
    </citation>
    <scope>NUCLEOTIDE SEQUENCE [LARGE SCALE GENOMIC DNA]</scope>
    <source>
        <strain evidence="3 4">GH-19</strain>
    </source>
</reference>
<feature type="domain" description="Fungal-type protein kinase" evidence="2">
    <location>
        <begin position="171"/>
        <end position="608"/>
    </location>
</feature>
<feature type="region of interest" description="Disordered" evidence="1">
    <location>
        <begin position="732"/>
        <end position="777"/>
    </location>
</feature>
<dbReference type="SUPFAM" id="SSF56112">
    <property type="entry name" value="Protein kinase-like (PK-like)"/>
    <property type="match status" value="1"/>
</dbReference>
<organism evidence="3 4">
    <name type="scientific">Marasmiellus scandens</name>
    <dbReference type="NCBI Taxonomy" id="2682957"/>
    <lineage>
        <taxon>Eukaryota</taxon>
        <taxon>Fungi</taxon>
        <taxon>Dikarya</taxon>
        <taxon>Basidiomycota</taxon>
        <taxon>Agaricomycotina</taxon>
        <taxon>Agaricomycetes</taxon>
        <taxon>Agaricomycetidae</taxon>
        <taxon>Agaricales</taxon>
        <taxon>Marasmiineae</taxon>
        <taxon>Omphalotaceae</taxon>
        <taxon>Marasmiellus</taxon>
    </lineage>
</organism>